<proteinExistence type="inferred from homology"/>
<feature type="transmembrane region" description="Helical" evidence="7">
    <location>
        <begin position="70"/>
        <end position="94"/>
    </location>
</feature>
<dbReference type="AlphaFoldDB" id="A0A9D2ARG9"/>
<feature type="transmembrane region" description="Helical" evidence="7">
    <location>
        <begin position="139"/>
        <end position="158"/>
    </location>
</feature>
<comment type="subcellular location">
    <subcellularLocation>
        <location evidence="1 7">Cell membrane</location>
        <topology evidence="1 7">Multi-pass membrane protein</topology>
    </subcellularLocation>
</comment>
<dbReference type="Proteomes" id="UP000824243">
    <property type="component" value="Unassembled WGS sequence"/>
</dbReference>
<keyword evidence="4 7" id="KW-0812">Transmembrane</keyword>
<feature type="transmembrane region" description="Helical" evidence="7">
    <location>
        <begin position="106"/>
        <end position="127"/>
    </location>
</feature>
<reference evidence="9" key="2">
    <citation type="submission" date="2021-04" db="EMBL/GenBank/DDBJ databases">
        <authorList>
            <person name="Gilroy R."/>
        </authorList>
    </citation>
    <scope>NUCLEOTIDE SEQUENCE</scope>
    <source>
        <strain evidence="9">ChiSjej5B23-15282</strain>
    </source>
</reference>
<evidence type="ECO:0000259" key="8">
    <source>
        <dbReference type="PROSITE" id="PS50928"/>
    </source>
</evidence>
<evidence type="ECO:0000313" key="9">
    <source>
        <dbReference type="EMBL" id="HIX47602.1"/>
    </source>
</evidence>
<evidence type="ECO:0000256" key="2">
    <source>
        <dbReference type="ARBA" id="ARBA00022448"/>
    </source>
</evidence>
<evidence type="ECO:0000256" key="4">
    <source>
        <dbReference type="ARBA" id="ARBA00022692"/>
    </source>
</evidence>
<evidence type="ECO:0000256" key="1">
    <source>
        <dbReference type="ARBA" id="ARBA00004651"/>
    </source>
</evidence>
<dbReference type="Gene3D" id="1.10.3720.10">
    <property type="entry name" value="MetI-like"/>
    <property type="match status" value="1"/>
</dbReference>
<evidence type="ECO:0000256" key="3">
    <source>
        <dbReference type="ARBA" id="ARBA00022475"/>
    </source>
</evidence>
<evidence type="ECO:0000313" key="10">
    <source>
        <dbReference type="Proteomes" id="UP000824243"/>
    </source>
</evidence>
<feature type="transmembrane region" description="Helical" evidence="7">
    <location>
        <begin position="179"/>
        <end position="205"/>
    </location>
</feature>
<keyword evidence="2 7" id="KW-0813">Transport</keyword>
<accession>A0A9D2ARG9</accession>
<dbReference type="EMBL" id="DXFA01000018">
    <property type="protein sequence ID" value="HIX47602.1"/>
    <property type="molecule type" value="Genomic_DNA"/>
</dbReference>
<feature type="transmembrane region" description="Helical" evidence="7">
    <location>
        <begin position="243"/>
        <end position="262"/>
    </location>
</feature>
<protein>
    <submittedName>
        <fullName evidence="9">Carbohydrate ABC transporter permease</fullName>
    </submittedName>
</protein>
<keyword evidence="3" id="KW-1003">Cell membrane</keyword>
<feature type="transmembrane region" description="Helical" evidence="7">
    <location>
        <begin position="15"/>
        <end position="37"/>
    </location>
</feature>
<keyword evidence="6 7" id="KW-0472">Membrane</keyword>
<dbReference type="InterPro" id="IPR050901">
    <property type="entry name" value="BP-dep_ABC_trans_perm"/>
</dbReference>
<organism evidence="9 10">
    <name type="scientific">Candidatus Mediterraneibacter caccavium</name>
    <dbReference type="NCBI Taxonomy" id="2838661"/>
    <lineage>
        <taxon>Bacteria</taxon>
        <taxon>Bacillati</taxon>
        <taxon>Bacillota</taxon>
        <taxon>Clostridia</taxon>
        <taxon>Lachnospirales</taxon>
        <taxon>Lachnospiraceae</taxon>
        <taxon>Mediterraneibacter</taxon>
    </lineage>
</organism>
<dbReference type="GO" id="GO:0005886">
    <property type="term" value="C:plasma membrane"/>
    <property type="evidence" value="ECO:0007669"/>
    <property type="project" value="UniProtKB-SubCell"/>
</dbReference>
<name>A0A9D2ARG9_9FIRM</name>
<feature type="domain" description="ABC transmembrane type-1" evidence="8">
    <location>
        <begin position="71"/>
        <end position="262"/>
    </location>
</feature>
<keyword evidence="5 7" id="KW-1133">Transmembrane helix</keyword>
<evidence type="ECO:0000256" key="6">
    <source>
        <dbReference type="ARBA" id="ARBA00023136"/>
    </source>
</evidence>
<dbReference type="InterPro" id="IPR000515">
    <property type="entry name" value="MetI-like"/>
</dbReference>
<dbReference type="PANTHER" id="PTHR32243:SF18">
    <property type="entry name" value="INNER MEMBRANE ABC TRANSPORTER PERMEASE PROTEIN YCJP"/>
    <property type="match status" value="1"/>
</dbReference>
<dbReference type="InterPro" id="IPR035906">
    <property type="entry name" value="MetI-like_sf"/>
</dbReference>
<dbReference type="Pfam" id="PF00528">
    <property type="entry name" value="BPD_transp_1"/>
    <property type="match status" value="1"/>
</dbReference>
<dbReference type="PANTHER" id="PTHR32243">
    <property type="entry name" value="MALTOSE TRANSPORT SYSTEM PERMEASE-RELATED"/>
    <property type="match status" value="1"/>
</dbReference>
<evidence type="ECO:0000256" key="7">
    <source>
        <dbReference type="RuleBase" id="RU363032"/>
    </source>
</evidence>
<dbReference type="GO" id="GO:0055085">
    <property type="term" value="P:transmembrane transport"/>
    <property type="evidence" value="ECO:0007669"/>
    <property type="project" value="InterPro"/>
</dbReference>
<dbReference type="CDD" id="cd06261">
    <property type="entry name" value="TM_PBP2"/>
    <property type="match status" value="1"/>
</dbReference>
<comment type="similarity">
    <text evidence="7">Belongs to the binding-protein-dependent transport system permease family.</text>
</comment>
<evidence type="ECO:0000256" key="5">
    <source>
        <dbReference type="ARBA" id="ARBA00022989"/>
    </source>
</evidence>
<dbReference type="SUPFAM" id="SSF161098">
    <property type="entry name" value="MetI-like"/>
    <property type="match status" value="1"/>
</dbReference>
<sequence length="277" mass="30590">MRKERPESGGIGAKIFRYAVMAIVLFISLYPILWVLISSFKEKPGGLGLPEKWVFDGYITIFTELDIQTYFFNSIVITFVSTLISVTVVAMAAYVVARMEFRGKALVTLMFSTTLFIPAISISFPIYRLLGDLGLRDTRIGVIFIYSGLGIAVTYFILQSYFMSIPKEMEEAARVDGCGYVGTFVRIILPIAKPGLATAAIMSFLNNWNEFYFASLLLKSPDKMTIPALLGQFTSAYSRNLNGMFSAIIVAVVPTIIVFCLLSETFVKSLTAGAVKG</sequence>
<gene>
    <name evidence="9" type="ORF">H9981_01050</name>
</gene>
<dbReference type="PROSITE" id="PS50928">
    <property type="entry name" value="ABC_TM1"/>
    <property type="match status" value="1"/>
</dbReference>
<reference evidence="9" key="1">
    <citation type="journal article" date="2021" name="PeerJ">
        <title>Extensive microbial diversity within the chicken gut microbiome revealed by metagenomics and culture.</title>
        <authorList>
            <person name="Gilroy R."/>
            <person name="Ravi A."/>
            <person name="Getino M."/>
            <person name="Pursley I."/>
            <person name="Horton D.L."/>
            <person name="Alikhan N.F."/>
            <person name="Baker D."/>
            <person name="Gharbi K."/>
            <person name="Hall N."/>
            <person name="Watson M."/>
            <person name="Adriaenssens E.M."/>
            <person name="Foster-Nyarko E."/>
            <person name="Jarju S."/>
            <person name="Secka A."/>
            <person name="Antonio M."/>
            <person name="Oren A."/>
            <person name="Chaudhuri R.R."/>
            <person name="La Ragione R."/>
            <person name="Hildebrand F."/>
            <person name="Pallen M.J."/>
        </authorList>
    </citation>
    <scope>NUCLEOTIDE SEQUENCE</scope>
    <source>
        <strain evidence="9">ChiSjej5B23-15282</strain>
    </source>
</reference>
<comment type="caution">
    <text evidence="9">The sequence shown here is derived from an EMBL/GenBank/DDBJ whole genome shotgun (WGS) entry which is preliminary data.</text>
</comment>